<organism evidence="4 5">
    <name type="scientific">Bacillus paramycoides</name>
    <dbReference type="NCBI Taxonomy" id="2026194"/>
    <lineage>
        <taxon>Bacteria</taxon>
        <taxon>Bacillati</taxon>
        <taxon>Bacillota</taxon>
        <taxon>Bacilli</taxon>
        <taxon>Bacillales</taxon>
        <taxon>Bacillaceae</taxon>
        <taxon>Bacillus</taxon>
        <taxon>Bacillus cereus group</taxon>
    </lineage>
</organism>
<dbReference type="RefSeq" id="WP_071719773.1">
    <property type="nucleotide sequence ID" value="NZ_CBCSHB010000001.1"/>
</dbReference>
<gene>
    <name evidence="4" type="ORF">BAU28_03400</name>
</gene>
<comment type="pathway">
    <text evidence="2">Purine metabolism.</text>
</comment>
<dbReference type="GO" id="GO:0016301">
    <property type="term" value="F:kinase activity"/>
    <property type="evidence" value="ECO:0007669"/>
    <property type="project" value="UniProtKB-KW"/>
</dbReference>
<dbReference type="Gene3D" id="3.30.460.10">
    <property type="entry name" value="Beta Polymerase, domain 2"/>
    <property type="match status" value="1"/>
</dbReference>
<dbReference type="PANTHER" id="PTHR43061">
    <property type="entry name" value="GTP DIPHOSPHOKINASE RSH1, CHLOROPLASTIC-RELATED"/>
    <property type="match status" value="1"/>
</dbReference>
<evidence type="ECO:0000259" key="3">
    <source>
        <dbReference type="SMART" id="SM00471"/>
    </source>
</evidence>
<keyword evidence="4" id="KW-0418">Kinase</keyword>
<dbReference type="GeneID" id="87593715"/>
<evidence type="ECO:0000256" key="2">
    <source>
        <dbReference type="ARBA" id="ARBA00025704"/>
    </source>
</evidence>
<dbReference type="Gene3D" id="3.10.20.30">
    <property type="match status" value="1"/>
</dbReference>
<proteinExistence type="inferred from homology"/>
<evidence type="ECO:0000313" key="4">
    <source>
        <dbReference type="EMBL" id="OJD76207.1"/>
    </source>
</evidence>
<protein>
    <submittedName>
        <fullName evidence="4">GTP pyrophosphokinase</fullName>
    </submittedName>
</protein>
<name>A0A1J9VIJ1_9BACI</name>
<dbReference type="SMART" id="SM00471">
    <property type="entry name" value="HDc"/>
    <property type="match status" value="1"/>
</dbReference>
<dbReference type="InterPro" id="IPR043519">
    <property type="entry name" value="NT_sf"/>
</dbReference>
<reference evidence="4 5" key="1">
    <citation type="submission" date="2016-06" db="EMBL/GenBank/DDBJ databases">
        <title>First insights into the genetic diversity and population structure of in the Bacillus cereus group bacteria from diverse marine environments.</title>
        <authorList>
            <person name="Liu Y."/>
            <person name="Lai Q."/>
            <person name="Shao Z."/>
        </authorList>
    </citation>
    <scope>NUCLEOTIDE SEQUENCE [LARGE SCALE GENOMIC DNA]</scope>
    <source>
        <strain evidence="4 5">NH24A2</strain>
    </source>
</reference>
<dbReference type="PANTHER" id="PTHR43061:SF1">
    <property type="entry name" value="GTP DIPHOSPHOKINASE RSH1, CHLOROPLASTIC-RELATED"/>
    <property type="match status" value="1"/>
</dbReference>
<evidence type="ECO:0000313" key="5">
    <source>
        <dbReference type="Proteomes" id="UP000182788"/>
    </source>
</evidence>
<dbReference type="FunFam" id="1.10.3210.10:FF:000001">
    <property type="entry name" value="GTP pyrophosphokinase RelA"/>
    <property type="match status" value="1"/>
</dbReference>
<sequence>MNEVLLQKANYLQPEELRLMKKAIQFAKQAHDGQYRQTGEPYIIHPFAITEILLHYKADATTLIAALLHDVVEDTDHSLEEVESHFGTTIRYIVDGLTKVNKQQNPEKALYEATNFKKLLLASQQDIRVSIIKVIDRLHNIKTLGIKKPAKQVAYANETLTLFAPLAKRLGLYDIQHELENLAFKHLHKERYENMRNFLNGYVKQIQENIVELNRDINNFYDTNLSFELHYNFTPIYSAYSQLQEAQDISKVSQIYITTSSVLDCYTILGMIHQLYKPNIKSFEDNIALENNHFNSNLKTKITINDVEQVIIIQTRLAKRINNSGVFYLLNNFDNDIKKISYSILDDTIFNNHLLTKDPFIFHDLVSYELFENTITTYTTNLRPIYLPKGSTIIDFTFAAFPEKAHYMYSTKLNGNPVSINTELSHLDVVESYFNTKQNVSIDWLNYVHTAKAQLMIEQKLS</sequence>
<dbReference type="EMBL" id="MAOI01000090">
    <property type="protein sequence ID" value="OJD76207.1"/>
    <property type="molecule type" value="Genomic_DNA"/>
</dbReference>
<keyword evidence="4" id="KW-0808">Transferase</keyword>
<dbReference type="Proteomes" id="UP000182788">
    <property type="component" value="Unassembled WGS sequence"/>
</dbReference>
<comment type="caution">
    <text evidence="4">The sequence shown here is derived from an EMBL/GenBank/DDBJ whole genome shotgun (WGS) entry which is preliminary data.</text>
</comment>
<dbReference type="Gene3D" id="1.10.3210.10">
    <property type="entry name" value="Hypothetical protein af1432"/>
    <property type="match status" value="1"/>
</dbReference>
<dbReference type="SUPFAM" id="SSF81301">
    <property type="entry name" value="Nucleotidyltransferase"/>
    <property type="match status" value="1"/>
</dbReference>
<dbReference type="AlphaFoldDB" id="A0A1J9VIJ1"/>
<accession>A0A1J9VIJ1</accession>
<dbReference type="SUPFAM" id="SSF109604">
    <property type="entry name" value="HD-domain/PDEase-like"/>
    <property type="match status" value="1"/>
</dbReference>
<dbReference type="InterPro" id="IPR012675">
    <property type="entry name" value="Beta-grasp_dom_sf"/>
</dbReference>
<comment type="similarity">
    <text evidence="1">Belongs to the RelA/SpoT family.</text>
</comment>
<dbReference type="Pfam" id="PF13328">
    <property type="entry name" value="HD_4"/>
    <property type="match status" value="1"/>
</dbReference>
<feature type="domain" description="HD/PDEase" evidence="3">
    <location>
        <begin position="38"/>
        <end position="150"/>
    </location>
</feature>
<evidence type="ECO:0000256" key="1">
    <source>
        <dbReference type="ARBA" id="ARBA00007476"/>
    </source>
</evidence>
<dbReference type="InterPro" id="IPR003607">
    <property type="entry name" value="HD/PDEase_dom"/>
</dbReference>